<evidence type="ECO:0000313" key="5">
    <source>
        <dbReference type="EMBL" id="MFB9095677.1"/>
    </source>
</evidence>
<name>A0ABV5GJX2_9FLAO</name>
<feature type="domain" description="Plastocyanin-like" evidence="4">
    <location>
        <begin position="58"/>
        <end position="154"/>
    </location>
</feature>
<dbReference type="PANTHER" id="PTHR11709:SF394">
    <property type="entry name" value="FI03373P-RELATED"/>
    <property type="match status" value="1"/>
</dbReference>
<dbReference type="InterPro" id="IPR011707">
    <property type="entry name" value="Cu-oxidase-like_N"/>
</dbReference>
<keyword evidence="3" id="KW-0186">Copper</keyword>
<evidence type="ECO:0000256" key="3">
    <source>
        <dbReference type="ARBA" id="ARBA00023008"/>
    </source>
</evidence>
<evidence type="ECO:0000256" key="1">
    <source>
        <dbReference type="ARBA" id="ARBA00022723"/>
    </source>
</evidence>
<keyword evidence="6" id="KW-1185">Reference proteome</keyword>
<dbReference type="SUPFAM" id="SSF49503">
    <property type="entry name" value="Cupredoxins"/>
    <property type="match status" value="1"/>
</dbReference>
<evidence type="ECO:0000256" key="2">
    <source>
        <dbReference type="ARBA" id="ARBA00023002"/>
    </source>
</evidence>
<dbReference type="Proteomes" id="UP001589607">
    <property type="component" value="Unassembled WGS sequence"/>
</dbReference>
<protein>
    <submittedName>
        <fullName evidence="5">Multicopper oxidase domain-containing protein</fullName>
    </submittedName>
</protein>
<organism evidence="5 6">
    <name type="scientific">Flavobacterium jumunjinense</name>
    <dbReference type="NCBI Taxonomy" id="998845"/>
    <lineage>
        <taxon>Bacteria</taxon>
        <taxon>Pseudomonadati</taxon>
        <taxon>Bacteroidota</taxon>
        <taxon>Flavobacteriia</taxon>
        <taxon>Flavobacteriales</taxon>
        <taxon>Flavobacteriaceae</taxon>
        <taxon>Flavobacterium</taxon>
    </lineage>
</organism>
<comment type="caution">
    <text evidence="5">The sequence shown here is derived from an EMBL/GenBank/DDBJ whole genome shotgun (WGS) entry which is preliminary data.</text>
</comment>
<keyword evidence="1" id="KW-0479">Metal-binding</keyword>
<dbReference type="Pfam" id="PF07732">
    <property type="entry name" value="Cu-oxidase_3"/>
    <property type="match status" value="1"/>
</dbReference>
<reference evidence="5 6" key="1">
    <citation type="submission" date="2024-09" db="EMBL/GenBank/DDBJ databases">
        <authorList>
            <person name="Sun Q."/>
            <person name="Mori K."/>
        </authorList>
    </citation>
    <scope>NUCLEOTIDE SEQUENCE [LARGE SCALE GENOMIC DNA]</scope>
    <source>
        <strain evidence="5 6">CECT 7955</strain>
    </source>
</reference>
<gene>
    <name evidence="5" type="ORF">ACFFVF_04065</name>
</gene>
<dbReference type="RefSeq" id="WP_236455056.1">
    <property type="nucleotide sequence ID" value="NZ_CBCSGE010000004.1"/>
</dbReference>
<dbReference type="InterPro" id="IPR045087">
    <property type="entry name" value="Cu-oxidase_fam"/>
</dbReference>
<proteinExistence type="predicted"/>
<evidence type="ECO:0000259" key="4">
    <source>
        <dbReference type="Pfam" id="PF07732"/>
    </source>
</evidence>
<dbReference type="InterPro" id="IPR008972">
    <property type="entry name" value="Cupredoxin"/>
</dbReference>
<accession>A0ABV5GJX2</accession>
<sequence>MHIKNKILLIIIFLFVAISLSAQNEKLIIGRTSGKLIVKKNKELRVFGFSNSLSGQVTLPGSLIEVKQGDSVHIDFWNISQGNPVSLYSKGIDFELQNEAHQSIKEKQPIDHMEHGFYTFSTKNRGTYLYYSPENYPFNLQAGMFGVVIIRSKKTDSSSVTKNNELLWCSYEIDTNWHTDAIMDLEHDDINKPIELPDYEPKHFLINGVATKKTRGLQTYVDRSEKIVLRIVNAGLYRNEILFPLETEVGLVFGKTNAIVATSKNKKVLLEAGDCIELSISLAEVNKKDTIIYQYIESKTNQMKHKAKISVFN</sequence>
<keyword evidence="2" id="KW-0560">Oxidoreductase</keyword>
<dbReference type="Gene3D" id="2.60.40.420">
    <property type="entry name" value="Cupredoxins - blue copper proteins"/>
    <property type="match status" value="1"/>
</dbReference>
<evidence type="ECO:0000313" key="6">
    <source>
        <dbReference type="Proteomes" id="UP001589607"/>
    </source>
</evidence>
<dbReference type="PANTHER" id="PTHR11709">
    <property type="entry name" value="MULTI-COPPER OXIDASE"/>
    <property type="match status" value="1"/>
</dbReference>
<dbReference type="EMBL" id="JBHMEY010000009">
    <property type="protein sequence ID" value="MFB9095677.1"/>
    <property type="molecule type" value="Genomic_DNA"/>
</dbReference>